<feature type="domain" description="Glycoside hydrolase family 65 central catalytic" evidence="2">
    <location>
        <begin position="283"/>
        <end position="489"/>
    </location>
</feature>
<feature type="domain" description="Glycoside hydrolase family 65 C-terminal" evidence="3">
    <location>
        <begin position="599"/>
        <end position="646"/>
    </location>
</feature>
<evidence type="ECO:0000313" key="4">
    <source>
        <dbReference type="Proteomes" id="UP000694871"/>
    </source>
</evidence>
<dbReference type="Proteomes" id="UP000694871">
    <property type="component" value="Unplaced"/>
</dbReference>
<comment type="similarity">
    <text evidence="1">Belongs to the glycosyl hydrolase 65 family.</text>
</comment>
<dbReference type="Pfam" id="PF03633">
    <property type="entry name" value="Glyco_hydro_65C"/>
    <property type="match status" value="1"/>
</dbReference>
<evidence type="ECO:0000259" key="2">
    <source>
        <dbReference type="Pfam" id="PF03632"/>
    </source>
</evidence>
<dbReference type="Gene3D" id="2.60.420.10">
    <property type="entry name" value="Maltose phosphorylase, domain 3"/>
    <property type="match status" value="1"/>
</dbReference>
<evidence type="ECO:0000256" key="1">
    <source>
        <dbReference type="ARBA" id="ARBA00006768"/>
    </source>
</evidence>
<evidence type="ECO:0000313" key="5">
    <source>
        <dbReference type="RefSeq" id="XP_015269413.1"/>
    </source>
</evidence>
<protein>
    <submittedName>
        <fullName evidence="5">Acid trehalase-like protein 1</fullName>
    </submittedName>
</protein>
<keyword evidence="4" id="KW-1185">Reference proteome</keyword>
<dbReference type="RefSeq" id="XP_015269413.1">
    <property type="nucleotide sequence ID" value="XM_015413927.1"/>
</dbReference>
<gene>
    <name evidence="5" type="primary">ATHL1</name>
</gene>
<dbReference type="InterPro" id="IPR005194">
    <property type="entry name" value="Glyco_hydro_65_C"/>
</dbReference>
<dbReference type="InterPro" id="IPR008928">
    <property type="entry name" value="6-hairpin_glycosidase_sf"/>
</dbReference>
<reference evidence="5" key="1">
    <citation type="submission" date="2025-08" db="UniProtKB">
        <authorList>
            <consortium name="RefSeq"/>
        </authorList>
    </citation>
    <scope>IDENTIFICATION</scope>
</reference>
<organism evidence="4 5">
    <name type="scientific">Gekko japonicus</name>
    <name type="common">Schlegel's Japanese gecko</name>
    <dbReference type="NCBI Taxonomy" id="146911"/>
    <lineage>
        <taxon>Eukaryota</taxon>
        <taxon>Metazoa</taxon>
        <taxon>Chordata</taxon>
        <taxon>Craniata</taxon>
        <taxon>Vertebrata</taxon>
        <taxon>Euteleostomi</taxon>
        <taxon>Lepidosauria</taxon>
        <taxon>Squamata</taxon>
        <taxon>Bifurcata</taxon>
        <taxon>Gekkota</taxon>
        <taxon>Gekkonidae</taxon>
        <taxon>Gekkoninae</taxon>
        <taxon>Gekko</taxon>
    </lineage>
</organism>
<dbReference type="Gene3D" id="1.50.10.10">
    <property type="match status" value="1"/>
</dbReference>
<dbReference type="InterPro" id="IPR012341">
    <property type="entry name" value="6hp_glycosidase-like_sf"/>
</dbReference>
<evidence type="ECO:0000259" key="3">
    <source>
        <dbReference type="Pfam" id="PF03633"/>
    </source>
</evidence>
<dbReference type="PANTHER" id="PTHR11051">
    <property type="entry name" value="GLYCOSYL HYDROLASE-RELATED"/>
    <property type="match status" value="1"/>
</dbReference>
<dbReference type="InterPro" id="IPR005195">
    <property type="entry name" value="Glyco_hydro_65_M"/>
</dbReference>
<name>A0ABM1K6S6_GEKJA</name>
<accession>A0ABM1K6S6</accession>
<dbReference type="SUPFAM" id="SSF48208">
    <property type="entry name" value="Six-hairpin glycosidases"/>
    <property type="match status" value="1"/>
</dbReference>
<dbReference type="GeneID" id="107112736"/>
<proteinExistence type="inferred from homology"/>
<dbReference type="Pfam" id="PF03632">
    <property type="entry name" value="Glyco_hydro_65m"/>
    <property type="match status" value="1"/>
</dbReference>
<sequence>MATEDPTVFTSSTLPSDPRLLPTVTNAYLGTRVYRDILHANGVYNGAVGDTHRADIPSPINVRMSVSAEDSQSETFSLDTRTGTYIHTIQSPGYTATHRIYAHRSLVHLLAFSITIQKSPLQTQPVTVNLQAQFVPKSPDLDLHRGTDFQGAHYLYGKTLVPEVKGGPLPTVHLIWTPVPQSVTLSGDETEKSWEFLTAVAESEEDVKKYFQEGKSLIDAGSLYAYHTQAWAETWGGCCVKADGPFSLSQAIYGCLYYLLSASPSLGSYDFQFSGISPGGLSNGTQDEDYWGHVFWDQDTWMFPNILLFYPDIACAILKYRIRTLGGALKNAQEQGYKGGKFPWESAATGREVCPEKIYGDQEIHINGDVVLAFEQYYHVTQDLKLFQEEGGWDVVQAVAQYWCSRVEWNSGEQSYHINGVMPPDEYHRDVDNSVYTNAIAQRSLNFAIDLGTQLCIPTPEEWKEVMKKVKIPFDKNRRFHPEYDGYCPGEQVKQADVILLGFPLLYPMDSEVRRNDLEMYEPVTDPTGPAMTWSMFAVGWLELKDPERAQQLLSKCFSNITEPFKIWVENSDGSGAVNFLTGMGGFLQAILFGYTGFRITKNHLNFDPICPDNTKKLKITGVCYLGSKLTFTFTKENVTIEVTRSSDEPQSSSLEAVLATTQQHFPLREGQSVTFPTAGGWIQKTPVKIF</sequence>
<dbReference type="PANTHER" id="PTHR11051:SF8">
    <property type="entry name" value="PROTEIN-GLUCOSYLGALACTOSYLHYDROXYLYSINE GLUCOSIDASE"/>
    <property type="match status" value="1"/>
</dbReference>